<evidence type="ECO:0000313" key="1">
    <source>
        <dbReference type="EMBL" id="BDR52946.1"/>
    </source>
</evidence>
<keyword evidence="2" id="KW-1185">Reference proteome</keyword>
<organism evidence="1 2">
    <name type="scientific">Bombiscardovia nodaiensis</name>
    <dbReference type="NCBI Taxonomy" id="2932181"/>
    <lineage>
        <taxon>Bacteria</taxon>
        <taxon>Bacillati</taxon>
        <taxon>Actinomycetota</taxon>
        <taxon>Actinomycetes</taxon>
        <taxon>Bifidobacteriales</taxon>
        <taxon>Bifidobacteriaceae</taxon>
        <taxon>Bombiscardovia</taxon>
    </lineage>
</organism>
<evidence type="ECO:0000313" key="2">
    <source>
        <dbReference type="Proteomes" id="UP001321766"/>
    </source>
</evidence>
<accession>A0ABN6S9U5</accession>
<sequence>MGVIAASKAQAYVRANTPQKAREFVLGPDQDHVAERTLSSLLAQFQAVMGSREAELNQHYANRFTDQQA</sequence>
<name>A0ABN6S9U5_9BIFI</name>
<protein>
    <submittedName>
        <fullName evidence="1">Uncharacterized protein</fullName>
    </submittedName>
</protein>
<reference evidence="1 2" key="1">
    <citation type="journal article" date="2023" name="Microbiol. Spectr.">
        <title>Symbiosis of Carpenter Bees with Uncharacterized Lactic Acid Bacteria Showing NAD Auxotrophy.</title>
        <authorList>
            <person name="Kawasaki S."/>
            <person name="Ozawa K."/>
            <person name="Mori T."/>
            <person name="Yamamoto A."/>
            <person name="Ito M."/>
            <person name="Ohkuma M."/>
            <person name="Sakamoto M."/>
            <person name="Matsutani M."/>
        </authorList>
    </citation>
    <scope>NUCLEOTIDE SEQUENCE [LARGE SCALE GENOMIC DNA]</scope>
    <source>
        <strain evidence="1 2">Kim37-2</strain>
    </source>
</reference>
<dbReference type="EMBL" id="AP026798">
    <property type="protein sequence ID" value="BDR52946.1"/>
    <property type="molecule type" value="Genomic_DNA"/>
</dbReference>
<dbReference type="Proteomes" id="UP001321766">
    <property type="component" value="Chromosome"/>
</dbReference>
<gene>
    <name evidence="1" type="ORF">KIM372_08530</name>
</gene>
<proteinExistence type="predicted"/>